<dbReference type="EMBL" id="OV696690">
    <property type="protein sequence ID" value="CAH1265750.1"/>
    <property type="molecule type" value="Genomic_DNA"/>
</dbReference>
<evidence type="ECO:0000313" key="2">
    <source>
        <dbReference type="EMBL" id="CAH1265750.1"/>
    </source>
</evidence>
<dbReference type="PROSITE" id="PS50017">
    <property type="entry name" value="DEATH_DOMAIN"/>
    <property type="match status" value="1"/>
</dbReference>
<dbReference type="OrthoDB" id="10031931at2759"/>
<evidence type="ECO:0000259" key="1">
    <source>
        <dbReference type="PROSITE" id="PS50017"/>
    </source>
</evidence>
<dbReference type="GO" id="GO:0007165">
    <property type="term" value="P:signal transduction"/>
    <property type="evidence" value="ECO:0007669"/>
    <property type="project" value="InterPro"/>
</dbReference>
<dbReference type="SUPFAM" id="SSF47986">
    <property type="entry name" value="DEATH domain"/>
    <property type="match status" value="1"/>
</dbReference>
<protein>
    <submittedName>
        <fullName evidence="2">CRADD protein</fullName>
    </submittedName>
</protein>
<dbReference type="Pfam" id="PF00531">
    <property type="entry name" value="Death"/>
    <property type="match status" value="1"/>
</dbReference>
<dbReference type="PANTHER" id="PTHR14389:SF3">
    <property type="entry name" value="PROTEIN FAM111A-LIKE"/>
    <property type="match status" value="1"/>
</dbReference>
<sequence length="299" mass="32947">MTLSDCEERVTERQLNKLAPNIGADWESLARDLGLKDSEVFACKANNQLSVRSQIFAMLMKWRAKAGKDATVMKLVQKLREFGTDEDAFSFLLPSKQSETGLVKAVPPVEPEPTARASVDPRLILLWQQASAIVRKTHPGVDFTPDPSGGRKEQERVLKIKEWEAPLKERVENYSSSIGFSIDCAGGGMKRVDFCAVVGVDDVTSQALALLGPPDRPQSWPEERLDMSSYQTSVMFEGSSGSPGFSKHGNAVLLHTRGFRPYSNQPSIVEMGVLLSSVKENARVKLSNDVNVFNEIFGS</sequence>
<evidence type="ECO:0000313" key="3">
    <source>
        <dbReference type="Proteomes" id="UP000838412"/>
    </source>
</evidence>
<dbReference type="InterPro" id="IPR000488">
    <property type="entry name" value="Death_dom"/>
</dbReference>
<organism evidence="2 3">
    <name type="scientific">Branchiostoma lanceolatum</name>
    <name type="common">Common lancelet</name>
    <name type="synonym">Amphioxus lanceolatum</name>
    <dbReference type="NCBI Taxonomy" id="7740"/>
    <lineage>
        <taxon>Eukaryota</taxon>
        <taxon>Metazoa</taxon>
        <taxon>Chordata</taxon>
        <taxon>Cephalochordata</taxon>
        <taxon>Leptocardii</taxon>
        <taxon>Amphioxiformes</taxon>
        <taxon>Branchiostomatidae</taxon>
        <taxon>Branchiostoma</taxon>
    </lineage>
</organism>
<dbReference type="AlphaFoldDB" id="A0A8K0A0N4"/>
<dbReference type="InterPro" id="IPR011029">
    <property type="entry name" value="DEATH-like_dom_sf"/>
</dbReference>
<keyword evidence="3" id="KW-1185">Reference proteome</keyword>
<proteinExistence type="predicted"/>
<gene>
    <name evidence="2" type="primary">CRADD</name>
    <name evidence="2" type="ORF">BLAG_LOCUS19635</name>
</gene>
<reference evidence="2" key="1">
    <citation type="submission" date="2022-01" db="EMBL/GenBank/DDBJ databases">
        <authorList>
            <person name="Braso-Vives M."/>
        </authorList>
    </citation>
    <scope>NUCLEOTIDE SEQUENCE</scope>
</reference>
<dbReference type="PANTHER" id="PTHR14389">
    <property type="entry name" value="SI:CH1073-475A24.1"/>
    <property type="match status" value="1"/>
</dbReference>
<dbReference type="Gene3D" id="1.10.533.10">
    <property type="entry name" value="Death Domain, Fas"/>
    <property type="match status" value="1"/>
</dbReference>
<feature type="domain" description="Death" evidence="1">
    <location>
        <begin position="11"/>
        <end position="83"/>
    </location>
</feature>
<dbReference type="SMART" id="SM00005">
    <property type="entry name" value="DEATH"/>
    <property type="match status" value="1"/>
</dbReference>
<accession>A0A8K0A0N4</accession>
<dbReference type="Proteomes" id="UP000838412">
    <property type="component" value="Chromosome 5"/>
</dbReference>
<name>A0A8K0A0N4_BRALA</name>